<dbReference type="EMBL" id="JADIMT010000033">
    <property type="protein sequence ID" value="MBO8435818.1"/>
    <property type="molecule type" value="Genomic_DNA"/>
</dbReference>
<evidence type="ECO:0000313" key="3">
    <source>
        <dbReference type="Proteomes" id="UP000823615"/>
    </source>
</evidence>
<reference evidence="2" key="2">
    <citation type="journal article" date="2021" name="PeerJ">
        <title>Extensive microbial diversity within the chicken gut microbiome revealed by metagenomics and culture.</title>
        <authorList>
            <person name="Gilroy R."/>
            <person name="Ravi A."/>
            <person name="Getino M."/>
            <person name="Pursley I."/>
            <person name="Horton D.L."/>
            <person name="Alikhan N.F."/>
            <person name="Baker D."/>
            <person name="Gharbi K."/>
            <person name="Hall N."/>
            <person name="Watson M."/>
            <person name="Adriaenssens E.M."/>
            <person name="Foster-Nyarko E."/>
            <person name="Jarju S."/>
            <person name="Secka A."/>
            <person name="Antonio M."/>
            <person name="Oren A."/>
            <person name="Chaudhuri R.R."/>
            <person name="La Ragione R."/>
            <person name="Hildebrand F."/>
            <person name="Pallen M.J."/>
        </authorList>
    </citation>
    <scope>NUCLEOTIDE SEQUENCE</scope>
    <source>
        <strain evidence="2">7293</strain>
    </source>
</reference>
<dbReference type="AlphaFoldDB" id="A0A9D9H5Q9"/>
<comment type="caution">
    <text evidence="2">The sequence shown here is derived from an EMBL/GenBank/DDBJ whole genome shotgun (WGS) entry which is preliminary data.</text>
</comment>
<evidence type="ECO:0000313" key="2">
    <source>
        <dbReference type="EMBL" id="MBO8435818.1"/>
    </source>
</evidence>
<sequence length="50" mass="5703">MKEDSTFLLSESTGWIVDWAHPAFEICKDNRRGSAYGRITYTVTKDPGHD</sequence>
<gene>
    <name evidence="1" type="ORF">IAA97_01675</name>
    <name evidence="2" type="ORF">IAA97_02410</name>
</gene>
<proteinExistence type="predicted"/>
<dbReference type="Proteomes" id="UP000823615">
    <property type="component" value="Unassembled WGS sequence"/>
</dbReference>
<name>A0A9D9H5Q9_9SPIO</name>
<evidence type="ECO:0000313" key="1">
    <source>
        <dbReference type="EMBL" id="MBO8435675.1"/>
    </source>
</evidence>
<protein>
    <submittedName>
        <fullName evidence="2">Uncharacterized protein</fullName>
    </submittedName>
</protein>
<feature type="non-terminal residue" evidence="2">
    <location>
        <position position="50"/>
    </location>
</feature>
<dbReference type="EMBL" id="JADIMT010000030">
    <property type="protein sequence ID" value="MBO8435675.1"/>
    <property type="molecule type" value="Genomic_DNA"/>
</dbReference>
<accession>A0A9D9H5Q9</accession>
<organism evidence="2 3">
    <name type="scientific">Candidatus Ornithospirochaeta stercoripullorum</name>
    <dbReference type="NCBI Taxonomy" id="2840899"/>
    <lineage>
        <taxon>Bacteria</taxon>
        <taxon>Pseudomonadati</taxon>
        <taxon>Spirochaetota</taxon>
        <taxon>Spirochaetia</taxon>
        <taxon>Spirochaetales</taxon>
        <taxon>Spirochaetaceae</taxon>
        <taxon>Spirochaetaceae incertae sedis</taxon>
        <taxon>Candidatus Ornithospirochaeta</taxon>
    </lineage>
</organism>
<reference evidence="2" key="1">
    <citation type="submission" date="2020-10" db="EMBL/GenBank/DDBJ databases">
        <authorList>
            <person name="Gilroy R."/>
        </authorList>
    </citation>
    <scope>NUCLEOTIDE SEQUENCE</scope>
    <source>
        <strain evidence="2">7293</strain>
    </source>
</reference>